<sequence length="106" mass="12145">MDIRIQSIHFDASEQLQDFIQKKTIKLGKFCDDITTIEVSLKVIKPETVENKEAGIKLFVSGETLYASKVCNTFEQAVDDTLEALEKQIRRYKEKQQKVSSNSKCN</sequence>
<gene>
    <name evidence="2" type="ORF">EZS27_027007</name>
</gene>
<dbReference type="InterPro" id="IPR036567">
    <property type="entry name" value="RHF-like"/>
</dbReference>
<organism evidence="2">
    <name type="scientific">termite gut metagenome</name>
    <dbReference type="NCBI Taxonomy" id="433724"/>
    <lineage>
        <taxon>unclassified sequences</taxon>
        <taxon>metagenomes</taxon>
        <taxon>organismal metagenomes</taxon>
    </lineage>
</organism>
<dbReference type="EMBL" id="SNRY01002773">
    <property type="protein sequence ID" value="KAA6323568.1"/>
    <property type="molecule type" value="Genomic_DNA"/>
</dbReference>
<evidence type="ECO:0008006" key="3">
    <source>
        <dbReference type="Google" id="ProtNLM"/>
    </source>
</evidence>
<feature type="coiled-coil region" evidence="1">
    <location>
        <begin position="75"/>
        <end position="102"/>
    </location>
</feature>
<dbReference type="SUPFAM" id="SSF69754">
    <property type="entry name" value="Ribosome binding protein Y (YfiA homologue)"/>
    <property type="match status" value="1"/>
</dbReference>
<reference evidence="2" key="1">
    <citation type="submission" date="2019-03" db="EMBL/GenBank/DDBJ databases">
        <title>Single cell metagenomics reveals metabolic interactions within the superorganism composed of flagellate Streblomastix strix and complex community of Bacteroidetes bacteria on its surface.</title>
        <authorList>
            <person name="Treitli S.C."/>
            <person name="Kolisko M."/>
            <person name="Husnik F."/>
            <person name="Keeling P."/>
            <person name="Hampl V."/>
        </authorList>
    </citation>
    <scope>NUCLEOTIDE SEQUENCE</scope>
    <source>
        <strain evidence="2">STM</strain>
    </source>
</reference>
<comment type="caution">
    <text evidence="2">The sequence shown here is derived from an EMBL/GenBank/DDBJ whole genome shotgun (WGS) entry which is preliminary data.</text>
</comment>
<evidence type="ECO:0000313" key="2">
    <source>
        <dbReference type="EMBL" id="KAA6323568.1"/>
    </source>
</evidence>
<dbReference type="NCBIfam" id="TIGR00741">
    <property type="entry name" value="yfiA"/>
    <property type="match status" value="1"/>
</dbReference>
<dbReference type="CDD" id="cd00552">
    <property type="entry name" value="RaiA"/>
    <property type="match status" value="1"/>
</dbReference>
<dbReference type="Pfam" id="PF02482">
    <property type="entry name" value="Ribosomal_S30AE"/>
    <property type="match status" value="1"/>
</dbReference>
<proteinExistence type="predicted"/>
<evidence type="ECO:0000256" key="1">
    <source>
        <dbReference type="SAM" id="Coils"/>
    </source>
</evidence>
<protein>
    <recommendedName>
        <fullName evidence="3">Ribosome hibernation promoting factor</fullName>
    </recommendedName>
</protein>
<name>A0A5J4QR38_9ZZZZ</name>
<keyword evidence="1" id="KW-0175">Coiled coil</keyword>
<dbReference type="InterPro" id="IPR003489">
    <property type="entry name" value="RHF/RaiA"/>
</dbReference>
<dbReference type="Gene3D" id="3.30.160.100">
    <property type="entry name" value="Ribosome hibernation promotion factor-like"/>
    <property type="match status" value="1"/>
</dbReference>
<dbReference type="AlphaFoldDB" id="A0A5J4QR38"/>
<accession>A0A5J4QR38</accession>